<feature type="transmembrane region" description="Helical" evidence="1">
    <location>
        <begin position="6"/>
        <end position="25"/>
    </location>
</feature>
<dbReference type="GO" id="GO:0005886">
    <property type="term" value="C:plasma membrane"/>
    <property type="evidence" value="ECO:0007669"/>
    <property type="project" value="TreeGrafter"/>
</dbReference>
<dbReference type="NCBIfam" id="NF011667">
    <property type="entry name" value="PRK15086.1-3"/>
    <property type="match status" value="1"/>
</dbReference>
<dbReference type="PANTHER" id="PTHR40089">
    <property type="entry name" value="ETHANOLAMINE UTILIZATION PROTEIN EUTH"/>
    <property type="match status" value="1"/>
</dbReference>
<name>A0A3M7TSA7_9BACI</name>
<sequence>MWLNDAVIWTIAVFAVVGAVDRIFGNRFGYGEQFEKGFLAMGPLALAMVGIICFSPVVAEWLRPVFIPAANLTGADPSVFAGILFAIDMGGYPLSVELSETDQAGLFSGIILATMLGPTFVFTIPVALGLIKKDDHRLFARGILIGLVPVPAGAWLAGVMAGFPTWMVLVNLVPVLVVSVFVMAGLVLFPNGMIRGFIWLGKGIVALFTIMAGVIGFEVLTGVNVVAGTSPAGEAFMIVGMIAITLSGAFPFVHFLKGILGGVIAPVAAKLNVKRVSLVGLVSSLAHSIPVFQVLHEMDSRGKVMNVAFAVSGAFVLGGHLGFVSSVEPQMIVPMIAGKLSAGCLAVGLALITVKGIEES</sequence>
<evidence type="ECO:0000313" key="3">
    <source>
        <dbReference type="Proteomes" id="UP000278746"/>
    </source>
</evidence>
<dbReference type="OrthoDB" id="9778282at2"/>
<feature type="transmembrane region" description="Helical" evidence="1">
    <location>
        <begin position="276"/>
        <end position="295"/>
    </location>
</feature>
<feature type="transmembrane region" description="Helical" evidence="1">
    <location>
        <begin position="166"/>
        <end position="189"/>
    </location>
</feature>
<dbReference type="RefSeq" id="WP_122896015.1">
    <property type="nucleotide sequence ID" value="NZ_RHIB01000001.1"/>
</dbReference>
<feature type="transmembrane region" description="Helical" evidence="1">
    <location>
        <begin position="196"/>
        <end position="215"/>
    </location>
</feature>
<dbReference type="PANTHER" id="PTHR40089:SF1">
    <property type="entry name" value="ETHANOLAMINE PERMEASE EUTH-RELATED"/>
    <property type="match status" value="1"/>
</dbReference>
<feature type="transmembrane region" description="Helical" evidence="1">
    <location>
        <begin position="37"/>
        <end position="59"/>
    </location>
</feature>
<dbReference type="Pfam" id="PF04346">
    <property type="entry name" value="EutH"/>
    <property type="match status" value="1"/>
</dbReference>
<dbReference type="Proteomes" id="UP000278746">
    <property type="component" value="Unassembled WGS sequence"/>
</dbReference>
<dbReference type="InterPro" id="IPR007441">
    <property type="entry name" value="EutH"/>
</dbReference>
<accession>A0A3M7TSA7</accession>
<dbReference type="AlphaFoldDB" id="A0A3M7TSA7"/>
<feature type="transmembrane region" description="Helical" evidence="1">
    <location>
        <begin position="336"/>
        <end position="357"/>
    </location>
</feature>
<keyword evidence="1" id="KW-0812">Transmembrane</keyword>
<evidence type="ECO:0000313" key="2">
    <source>
        <dbReference type="EMBL" id="RNA68490.1"/>
    </source>
</evidence>
<proteinExistence type="predicted"/>
<gene>
    <name evidence="2" type="primary">eutH</name>
    <name evidence="2" type="ORF">EBO34_00505</name>
</gene>
<dbReference type="PIRSF" id="PIRSF019466">
    <property type="entry name" value="EutH"/>
    <property type="match status" value="1"/>
</dbReference>
<feature type="transmembrane region" description="Helical" evidence="1">
    <location>
        <begin position="106"/>
        <end position="131"/>
    </location>
</feature>
<keyword evidence="1" id="KW-0472">Membrane</keyword>
<comment type="caution">
    <text evidence="2">The sequence shown here is derived from an EMBL/GenBank/DDBJ whole genome shotgun (WGS) entry which is preliminary data.</text>
</comment>
<reference evidence="2 3" key="1">
    <citation type="submission" date="2018-10" db="EMBL/GenBank/DDBJ databases">
        <title>Bacillus Keqinensis sp. nov., a moderately halophilic bacterium isolated from a saline-alkaline lake.</title>
        <authorList>
            <person name="Wang H."/>
        </authorList>
    </citation>
    <scope>NUCLEOTIDE SEQUENCE [LARGE SCALE GENOMIC DNA]</scope>
    <source>
        <strain evidence="2 3">KQ-3</strain>
    </source>
</reference>
<feature type="transmembrane region" description="Helical" evidence="1">
    <location>
        <begin position="235"/>
        <end position="256"/>
    </location>
</feature>
<keyword evidence="1" id="KW-1133">Transmembrane helix</keyword>
<evidence type="ECO:0000256" key="1">
    <source>
        <dbReference type="SAM" id="Phobius"/>
    </source>
</evidence>
<dbReference type="EMBL" id="RHIB01000001">
    <property type="protein sequence ID" value="RNA68490.1"/>
    <property type="molecule type" value="Genomic_DNA"/>
</dbReference>
<protein>
    <submittedName>
        <fullName evidence="2">Ethanolamine utilization protein EutH</fullName>
    </submittedName>
</protein>
<organism evidence="2 3">
    <name type="scientific">Alteribacter keqinensis</name>
    <dbReference type="NCBI Taxonomy" id="2483800"/>
    <lineage>
        <taxon>Bacteria</taxon>
        <taxon>Bacillati</taxon>
        <taxon>Bacillota</taxon>
        <taxon>Bacilli</taxon>
        <taxon>Bacillales</taxon>
        <taxon>Bacillaceae</taxon>
        <taxon>Alteribacter</taxon>
    </lineage>
</organism>
<feature type="transmembrane region" description="Helical" evidence="1">
    <location>
        <begin position="307"/>
        <end position="324"/>
    </location>
</feature>
<dbReference type="GO" id="GO:0034228">
    <property type="term" value="F:ethanolamine transmembrane transporter activity"/>
    <property type="evidence" value="ECO:0007669"/>
    <property type="project" value="InterPro"/>
</dbReference>
<feature type="transmembrane region" description="Helical" evidence="1">
    <location>
        <begin position="138"/>
        <end position="160"/>
    </location>
</feature>
<keyword evidence="3" id="KW-1185">Reference proteome</keyword>